<dbReference type="InParanoid" id="A0A165PKZ5"/>
<protein>
    <recommendedName>
        <fullName evidence="4">CBM1 domain-containing protein</fullName>
    </recommendedName>
</protein>
<dbReference type="Proteomes" id="UP000077266">
    <property type="component" value="Unassembled WGS sequence"/>
</dbReference>
<gene>
    <name evidence="2" type="ORF">EXIGLDRAFT_735788</name>
</gene>
<evidence type="ECO:0008006" key="4">
    <source>
        <dbReference type="Google" id="ProtNLM"/>
    </source>
</evidence>
<evidence type="ECO:0000313" key="2">
    <source>
        <dbReference type="EMBL" id="KZW02327.1"/>
    </source>
</evidence>
<feature type="signal peptide" evidence="1">
    <location>
        <begin position="1"/>
        <end position="18"/>
    </location>
</feature>
<name>A0A165PKZ5_EXIGL</name>
<feature type="chain" id="PRO_5007864129" description="CBM1 domain-containing protein" evidence="1">
    <location>
        <begin position="19"/>
        <end position="79"/>
    </location>
</feature>
<organism evidence="2 3">
    <name type="scientific">Exidia glandulosa HHB12029</name>
    <dbReference type="NCBI Taxonomy" id="1314781"/>
    <lineage>
        <taxon>Eukaryota</taxon>
        <taxon>Fungi</taxon>
        <taxon>Dikarya</taxon>
        <taxon>Basidiomycota</taxon>
        <taxon>Agaricomycotina</taxon>
        <taxon>Agaricomycetes</taxon>
        <taxon>Auriculariales</taxon>
        <taxon>Exidiaceae</taxon>
        <taxon>Exidia</taxon>
    </lineage>
</organism>
<evidence type="ECO:0000313" key="3">
    <source>
        <dbReference type="Proteomes" id="UP000077266"/>
    </source>
</evidence>
<keyword evidence="1" id="KW-0732">Signal</keyword>
<sequence length="79" mass="7898">MLYRYIIALTALTMLAAGAPVPEPNACARDVLGKRCCHCNGAFIVPPALDGVSGTYAYAAASGTGSATAPEAVIPTATA</sequence>
<reference evidence="2 3" key="1">
    <citation type="journal article" date="2016" name="Mol. Biol. Evol.">
        <title>Comparative Genomics of Early-Diverging Mushroom-Forming Fungi Provides Insights into the Origins of Lignocellulose Decay Capabilities.</title>
        <authorList>
            <person name="Nagy L.G."/>
            <person name="Riley R."/>
            <person name="Tritt A."/>
            <person name="Adam C."/>
            <person name="Daum C."/>
            <person name="Floudas D."/>
            <person name="Sun H."/>
            <person name="Yadav J.S."/>
            <person name="Pangilinan J."/>
            <person name="Larsson K.H."/>
            <person name="Matsuura K."/>
            <person name="Barry K."/>
            <person name="Labutti K."/>
            <person name="Kuo R."/>
            <person name="Ohm R.A."/>
            <person name="Bhattacharya S.S."/>
            <person name="Shirouzu T."/>
            <person name="Yoshinaga Y."/>
            <person name="Martin F.M."/>
            <person name="Grigoriev I.V."/>
            <person name="Hibbett D.S."/>
        </authorList>
    </citation>
    <scope>NUCLEOTIDE SEQUENCE [LARGE SCALE GENOMIC DNA]</scope>
    <source>
        <strain evidence="2 3">HHB12029</strain>
    </source>
</reference>
<accession>A0A165PKZ5</accession>
<dbReference type="AlphaFoldDB" id="A0A165PKZ5"/>
<dbReference type="EMBL" id="KV425889">
    <property type="protein sequence ID" value="KZW02327.1"/>
    <property type="molecule type" value="Genomic_DNA"/>
</dbReference>
<keyword evidence="3" id="KW-1185">Reference proteome</keyword>
<evidence type="ECO:0000256" key="1">
    <source>
        <dbReference type="SAM" id="SignalP"/>
    </source>
</evidence>
<proteinExistence type="predicted"/>